<accession>A0A9W9SJC1</accession>
<dbReference type="Gene3D" id="3.20.20.80">
    <property type="entry name" value="Glycosidases"/>
    <property type="match status" value="1"/>
</dbReference>
<dbReference type="InterPro" id="IPR017853">
    <property type="entry name" value="GH"/>
</dbReference>
<evidence type="ECO:0000256" key="2">
    <source>
        <dbReference type="SAM" id="SignalP"/>
    </source>
</evidence>
<protein>
    <submittedName>
        <fullName evidence="3">Glycoside hydrolase family 1 protein</fullName>
    </submittedName>
</protein>
<evidence type="ECO:0000313" key="3">
    <source>
        <dbReference type="EMBL" id="KAJ5379578.1"/>
    </source>
</evidence>
<reference evidence="3" key="2">
    <citation type="journal article" date="2023" name="IMA Fungus">
        <title>Comparative genomic study of the Penicillium genus elucidates a diverse pangenome and 15 lateral gene transfer events.</title>
        <authorList>
            <person name="Petersen C."/>
            <person name="Sorensen T."/>
            <person name="Nielsen M.R."/>
            <person name="Sondergaard T.E."/>
            <person name="Sorensen J.L."/>
            <person name="Fitzpatrick D.A."/>
            <person name="Frisvad J.C."/>
            <person name="Nielsen K.L."/>
        </authorList>
    </citation>
    <scope>NUCLEOTIDE SEQUENCE</scope>
    <source>
        <strain evidence="3">IBT 29677</strain>
    </source>
</reference>
<dbReference type="InterPro" id="IPR001360">
    <property type="entry name" value="Glyco_hydro_1"/>
</dbReference>
<proteinExistence type="inferred from homology"/>
<dbReference type="Pfam" id="PF00232">
    <property type="entry name" value="Glyco_hydro_1"/>
    <property type="match status" value="1"/>
</dbReference>
<dbReference type="AlphaFoldDB" id="A0A9W9SJC1"/>
<organism evidence="3 4">
    <name type="scientific">Penicillium cosmopolitanum</name>
    <dbReference type="NCBI Taxonomy" id="1131564"/>
    <lineage>
        <taxon>Eukaryota</taxon>
        <taxon>Fungi</taxon>
        <taxon>Dikarya</taxon>
        <taxon>Ascomycota</taxon>
        <taxon>Pezizomycotina</taxon>
        <taxon>Eurotiomycetes</taxon>
        <taxon>Eurotiomycetidae</taxon>
        <taxon>Eurotiales</taxon>
        <taxon>Aspergillaceae</taxon>
        <taxon>Penicillium</taxon>
    </lineage>
</organism>
<dbReference type="PANTHER" id="PTHR10353:SF53">
    <property type="entry name" value="BETA-1,4-GLUCOSIDASE (EUROFUNG)"/>
    <property type="match status" value="1"/>
</dbReference>
<dbReference type="SUPFAM" id="SSF51445">
    <property type="entry name" value="(Trans)glycosidases"/>
    <property type="match status" value="1"/>
</dbReference>
<name>A0A9W9SJC1_9EURO</name>
<evidence type="ECO:0000313" key="4">
    <source>
        <dbReference type="Proteomes" id="UP001147747"/>
    </source>
</evidence>
<reference evidence="3" key="1">
    <citation type="submission" date="2022-12" db="EMBL/GenBank/DDBJ databases">
        <authorList>
            <person name="Petersen C."/>
        </authorList>
    </citation>
    <scope>NUCLEOTIDE SEQUENCE</scope>
    <source>
        <strain evidence="3">IBT 29677</strain>
    </source>
</reference>
<feature type="signal peptide" evidence="2">
    <location>
        <begin position="1"/>
        <end position="20"/>
    </location>
</feature>
<dbReference type="PRINTS" id="PR00131">
    <property type="entry name" value="GLHYDRLASE1"/>
</dbReference>
<evidence type="ECO:0000256" key="1">
    <source>
        <dbReference type="RuleBase" id="RU003690"/>
    </source>
</evidence>
<keyword evidence="4" id="KW-1185">Reference proteome</keyword>
<dbReference type="OrthoDB" id="65569at2759"/>
<dbReference type="RefSeq" id="XP_056483364.1">
    <property type="nucleotide sequence ID" value="XM_056637334.1"/>
</dbReference>
<feature type="chain" id="PRO_5040928915" evidence="2">
    <location>
        <begin position="21"/>
        <end position="603"/>
    </location>
</feature>
<dbReference type="GO" id="GO:0005975">
    <property type="term" value="P:carbohydrate metabolic process"/>
    <property type="evidence" value="ECO:0007669"/>
    <property type="project" value="InterPro"/>
</dbReference>
<dbReference type="GeneID" id="81376314"/>
<dbReference type="EMBL" id="JAPZBU010000011">
    <property type="protein sequence ID" value="KAJ5379578.1"/>
    <property type="molecule type" value="Genomic_DNA"/>
</dbReference>
<comment type="caution">
    <text evidence="3">The sequence shown here is derived from an EMBL/GenBank/DDBJ whole genome shotgun (WGS) entry which is preliminary data.</text>
</comment>
<dbReference type="PANTHER" id="PTHR10353">
    <property type="entry name" value="GLYCOSYL HYDROLASE"/>
    <property type="match status" value="1"/>
</dbReference>
<keyword evidence="3" id="KW-0378">Hydrolase</keyword>
<keyword evidence="2" id="KW-0732">Signal</keyword>
<comment type="similarity">
    <text evidence="1">Belongs to the glycosyl hydrolase 1 family.</text>
</comment>
<dbReference type="GO" id="GO:0008422">
    <property type="term" value="F:beta-glucosidase activity"/>
    <property type="evidence" value="ECO:0007669"/>
    <property type="project" value="TreeGrafter"/>
</dbReference>
<sequence length="603" mass="67577">MIYLVTSVLTLCMTLGLSTAVLDRGPVTSTIESYEDLAYKYGAPFSYTQETSNFYATALPTGLSLSFAPKFATLESLLPRDVTYTTYNLDPSATQPGRYGQSAFAELWAPIKYRNSTLPFSTTVSPTPVPKSDLVFPLHSIKPVPRLALLSRHVSSLKTLSGELLAVHGRLRGGLMLEGRGPSSLDIIGALPQPETGYANDSVISAMHYLLYKQDIARLAALGVPHFSFSISWTRIVPFGEENSPINELGLRHYEDVIETCLSYGVTPMVTLFHGDAPLNLSFDDPDFPDAFLYYAKQVMTRFAHRVPIWVTLNEPNLLVERAGYGANYNLLKAHAKVYHWYKDSLRGDGKVTVKFANNIAIPQDPTNETHVQAALRYQEFSLGTLANPIFLGKTYPKSVFNTAGTNLTILSEEDLAFFKDTSDFLAIDPYTAQFALPPPNGIEQCARNSSDPNFPMCVVTTELQANNWLSGDASGDYTYLNPQYFRQALGYLWKTFRPSSIAITEFGFNPFMESARDVNNQRYDIERTLYIESFLEEMLKAIHLDGVNVIAAFAWSIMDDNEFGSYEQQYGMQHIDRSSPVLERAYKRSMFDFVDFFHSRIV</sequence>
<gene>
    <name evidence="3" type="ORF">N7509_012697</name>
</gene>
<dbReference type="Proteomes" id="UP001147747">
    <property type="component" value="Unassembled WGS sequence"/>
</dbReference>